<proteinExistence type="inferred from homology"/>
<feature type="transmembrane region" description="Helical" evidence="5">
    <location>
        <begin position="77"/>
        <end position="95"/>
    </location>
</feature>
<dbReference type="InterPro" id="IPR036259">
    <property type="entry name" value="MFS_trans_sf"/>
</dbReference>
<dbReference type="GO" id="GO:0015293">
    <property type="term" value="F:symporter activity"/>
    <property type="evidence" value="ECO:0007669"/>
    <property type="project" value="InterPro"/>
</dbReference>
<dbReference type="OrthoDB" id="7584869at2"/>
<dbReference type="InterPro" id="IPR020846">
    <property type="entry name" value="MFS_dom"/>
</dbReference>
<dbReference type="EMBL" id="FXZK01000010">
    <property type="protein sequence ID" value="SMY09482.1"/>
    <property type="molecule type" value="Genomic_DNA"/>
</dbReference>
<feature type="transmembrane region" description="Helical" evidence="5">
    <location>
        <begin position="12"/>
        <end position="37"/>
    </location>
</feature>
<dbReference type="PANTHER" id="PTHR11328">
    <property type="entry name" value="MAJOR FACILITATOR SUPERFAMILY DOMAIN-CONTAINING PROTEIN"/>
    <property type="match status" value="1"/>
</dbReference>
<feature type="transmembrane region" description="Helical" evidence="5">
    <location>
        <begin position="147"/>
        <end position="167"/>
    </location>
</feature>
<dbReference type="Proteomes" id="UP000201613">
    <property type="component" value="Unassembled WGS sequence"/>
</dbReference>
<feature type="transmembrane region" description="Helical" evidence="5">
    <location>
        <begin position="297"/>
        <end position="314"/>
    </location>
</feature>
<accession>A0A238LIN2</accession>
<dbReference type="PANTHER" id="PTHR11328:SF24">
    <property type="entry name" value="MAJOR FACILITATOR SUPERFAMILY (MFS) PROFILE DOMAIN-CONTAINING PROTEIN"/>
    <property type="match status" value="1"/>
</dbReference>
<evidence type="ECO:0000256" key="2">
    <source>
        <dbReference type="ARBA" id="ARBA00022692"/>
    </source>
</evidence>
<reference evidence="7 8" key="1">
    <citation type="submission" date="2017-05" db="EMBL/GenBank/DDBJ databases">
        <authorList>
            <person name="Song R."/>
            <person name="Chenine A.L."/>
            <person name="Ruprecht R.M."/>
        </authorList>
    </citation>
    <scope>NUCLEOTIDE SEQUENCE [LARGE SCALE GENOMIC DNA]</scope>
    <source>
        <strain evidence="7 8">CECT 8899</strain>
    </source>
</reference>
<evidence type="ECO:0000256" key="1">
    <source>
        <dbReference type="ARBA" id="ARBA00009617"/>
    </source>
</evidence>
<keyword evidence="4 5" id="KW-0472">Membrane</keyword>
<feature type="transmembrane region" description="Helical" evidence="5">
    <location>
        <begin position="377"/>
        <end position="395"/>
    </location>
</feature>
<name>A0A238LIN2_9RHOB</name>
<dbReference type="AlphaFoldDB" id="A0A238LIN2"/>
<organism evidence="7 8">
    <name type="scientific">Flavimaricola marinus</name>
    <dbReference type="NCBI Taxonomy" id="1819565"/>
    <lineage>
        <taxon>Bacteria</taxon>
        <taxon>Pseudomonadati</taxon>
        <taxon>Pseudomonadota</taxon>
        <taxon>Alphaproteobacteria</taxon>
        <taxon>Rhodobacterales</taxon>
        <taxon>Paracoccaceae</taxon>
        <taxon>Flavimaricola</taxon>
    </lineage>
</organism>
<feature type="transmembrane region" description="Helical" evidence="5">
    <location>
        <begin position="320"/>
        <end position="340"/>
    </location>
</feature>
<keyword evidence="8" id="KW-1185">Reference proteome</keyword>
<feature type="transmembrane region" description="Helical" evidence="5">
    <location>
        <begin position="107"/>
        <end position="126"/>
    </location>
</feature>
<feature type="transmembrane region" description="Helical" evidence="5">
    <location>
        <begin position="43"/>
        <end position="65"/>
    </location>
</feature>
<evidence type="ECO:0000256" key="5">
    <source>
        <dbReference type="SAM" id="Phobius"/>
    </source>
</evidence>
<dbReference type="SUPFAM" id="SSF103473">
    <property type="entry name" value="MFS general substrate transporter"/>
    <property type="match status" value="1"/>
</dbReference>
<sequence>MKLTTIEKAGWGLADMGVVVFVVVKQLLVLAFLTSILGVPVGLAGAITTFVLIFDVITDPLVGYLSDRTHTRWGRRAPWMVLGALVMVAGMIGLFSVPPDTGQAGSIAWVAGFFVIATIGFTMVAIPYGAMAGEITQDPEERSAMTAWRMGFASVGILVGGALIPGLAASMGYAAAATVVAPLIVAAIWLSVWLTRKAPRIAQPSSLAPRAMARLVLLNRPFMALVVLYGIMTLAIALITAGLPFAAIYLITDTGDTLLSGAAQALTTLSLLFAAFVVGSILSQAVWVILSRLLSKVGALVLGLLLYMALLYGLNTQLPSADVTLIAGLFVLAGMTNGAYQQIPWAIYPDLMDVTRNETGEAIEGAFSALWLFGQKVANAVAPLVLGAILALWGWEETTQGRTEQTEAALGALQMSITLVPAAILGLSAIGLVAVYLPLLRRMQRAPLA</sequence>
<evidence type="ECO:0000256" key="3">
    <source>
        <dbReference type="ARBA" id="ARBA00022989"/>
    </source>
</evidence>
<keyword evidence="2 5" id="KW-0812">Transmembrane</keyword>
<feature type="transmembrane region" description="Helical" evidence="5">
    <location>
        <begin position="271"/>
        <end position="290"/>
    </location>
</feature>
<dbReference type="InterPro" id="IPR039672">
    <property type="entry name" value="MFS_2"/>
</dbReference>
<dbReference type="GO" id="GO:0008643">
    <property type="term" value="P:carbohydrate transport"/>
    <property type="evidence" value="ECO:0007669"/>
    <property type="project" value="InterPro"/>
</dbReference>
<feature type="domain" description="Major facilitator superfamily (MFS) profile" evidence="6">
    <location>
        <begin position="1"/>
        <end position="446"/>
    </location>
</feature>
<keyword evidence="3 5" id="KW-1133">Transmembrane helix</keyword>
<dbReference type="RefSeq" id="WP_093993668.1">
    <property type="nucleotide sequence ID" value="NZ_FXZK01000010.1"/>
</dbReference>
<evidence type="ECO:0000256" key="4">
    <source>
        <dbReference type="ARBA" id="ARBA00023136"/>
    </source>
</evidence>
<evidence type="ECO:0000313" key="7">
    <source>
        <dbReference type="EMBL" id="SMY09482.1"/>
    </source>
</evidence>
<protein>
    <submittedName>
        <fullName evidence="7">Inner membrane symporter YicJ</fullName>
    </submittedName>
</protein>
<feature type="transmembrane region" description="Helical" evidence="5">
    <location>
        <begin position="173"/>
        <end position="194"/>
    </location>
</feature>
<evidence type="ECO:0000313" key="8">
    <source>
        <dbReference type="Proteomes" id="UP000201613"/>
    </source>
</evidence>
<dbReference type="Pfam" id="PF13347">
    <property type="entry name" value="MFS_2"/>
    <property type="match status" value="1"/>
</dbReference>
<dbReference type="GO" id="GO:0005886">
    <property type="term" value="C:plasma membrane"/>
    <property type="evidence" value="ECO:0007669"/>
    <property type="project" value="TreeGrafter"/>
</dbReference>
<gene>
    <name evidence="7" type="primary">yicJ</name>
    <name evidence="7" type="ORF">LOM8899_03649</name>
</gene>
<dbReference type="Gene3D" id="1.20.1250.20">
    <property type="entry name" value="MFS general substrate transporter like domains"/>
    <property type="match status" value="1"/>
</dbReference>
<dbReference type="PROSITE" id="PS50850">
    <property type="entry name" value="MFS"/>
    <property type="match status" value="1"/>
</dbReference>
<comment type="similarity">
    <text evidence="1">Belongs to the sodium:galactoside symporter (TC 2.A.2) family.</text>
</comment>
<feature type="transmembrane region" description="Helical" evidence="5">
    <location>
        <begin position="222"/>
        <end position="251"/>
    </location>
</feature>
<feature type="transmembrane region" description="Helical" evidence="5">
    <location>
        <begin position="415"/>
        <end position="439"/>
    </location>
</feature>
<evidence type="ECO:0000259" key="6">
    <source>
        <dbReference type="PROSITE" id="PS50850"/>
    </source>
</evidence>